<proteinExistence type="predicted"/>
<dbReference type="RefSeq" id="WP_184241482.1">
    <property type="nucleotide sequence ID" value="NZ_JACHNA010000001.1"/>
</dbReference>
<evidence type="ECO:0000313" key="1">
    <source>
        <dbReference type="EMBL" id="MBB4735849.1"/>
    </source>
</evidence>
<comment type="caution">
    <text evidence="1">The sequence shown here is derived from an EMBL/GenBank/DDBJ whole genome shotgun (WGS) entry which is preliminary data.</text>
</comment>
<keyword evidence="2" id="KW-1185">Reference proteome</keyword>
<evidence type="ECO:0000313" key="2">
    <source>
        <dbReference type="Proteomes" id="UP000540191"/>
    </source>
</evidence>
<dbReference type="Proteomes" id="UP000540191">
    <property type="component" value="Unassembled WGS sequence"/>
</dbReference>
<sequence>MSQCPTCGAPDIETQIEHDRTLYNAAHTRARAEAVNDPYVRDSVSRIFTGWDGPDAAHARSVARFRAWHQHAHTQGGDTAA</sequence>
<reference evidence="1 2" key="1">
    <citation type="submission" date="2020-08" db="EMBL/GenBank/DDBJ databases">
        <title>Sequencing the genomes of 1000 actinobacteria strains.</title>
        <authorList>
            <person name="Klenk H.-P."/>
        </authorList>
    </citation>
    <scope>NUCLEOTIDE SEQUENCE [LARGE SCALE GENOMIC DNA]</scope>
    <source>
        <strain evidence="1 2">DSM 23974</strain>
    </source>
</reference>
<dbReference type="EMBL" id="JACHNA010000001">
    <property type="protein sequence ID" value="MBB4735849.1"/>
    <property type="molecule type" value="Genomic_DNA"/>
</dbReference>
<protein>
    <submittedName>
        <fullName evidence="1">Uncharacterized protein</fullName>
    </submittedName>
</protein>
<dbReference type="AlphaFoldDB" id="A0A7W7GPG3"/>
<gene>
    <name evidence="1" type="ORF">HDA30_001357</name>
</gene>
<organism evidence="1 2">
    <name type="scientific">Micrococcus cohnii</name>
    <dbReference type="NCBI Taxonomy" id="993416"/>
    <lineage>
        <taxon>Bacteria</taxon>
        <taxon>Bacillati</taxon>
        <taxon>Actinomycetota</taxon>
        <taxon>Actinomycetes</taxon>
        <taxon>Micrococcales</taxon>
        <taxon>Micrococcaceae</taxon>
        <taxon>Micrococcus</taxon>
    </lineage>
</organism>
<accession>A0A7W7GPG3</accession>
<name>A0A7W7GPG3_9MICC</name>